<comment type="caution">
    <text evidence="2">The sequence shown here is derived from an EMBL/GenBank/DDBJ whole genome shotgun (WGS) entry which is preliminary data.</text>
</comment>
<evidence type="ECO:0000256" key="1">
    <source>
        <dbReference type="SAM" id="MobiDB-lite"/>
    </source>
</evidence>
<proteinExistence type="predicted"/>
<dbReference type="Proteomes" id="UP001179952">
    <property type="component" value="Unassembled WGS sequence"/>
</dbReference>
<gene>
    <name evidence="2" type="ORF">QJS04_geneDACA005722</name>
</gene>
<organism evidence="2 3">
    <name type="scientific">Acorus gramineus</name>
    <name type="common">Dwarf sweet flag</name>
    <dbReference type="NCBI Taxonomy" id="55184"/>
    <lineage>
        <taxon>Eukaryota</taxon>
        <taxon>Viridiplantae</taxon>
        <taxon>Streptophyta</taxon>
        <taxon>Embryophyta</taxon>
        <taxon>Tracheophyta</taxon>
        <taxon>Spermatophyta</taxon>
        <taxon>Magnoliopsida</taxon>
        <taxon>Liliopsida</taxon>
        <taxon>Acoraceae</taxon>
        <taxon>Acorus</taxon>
    </lineage>
</organism>
<protein>
    <submittedName>
        <fullName evidence="2">Uncharacterized protein</fullName>
    </submittedName>
</protein>
<evidence type="ECO:0000313" key="2">
    <source>
        <dbReference type="EMBL" id="KAK1275114.1"/>
    </source>
</evidence>
<keyword evidence="3" id="KW-1185">Reference proteome</keyword>
<reference evidence="2" key="2">
    <citation type="submission" date="2023-06" db="EMBL/GenBank/DDBJ databases">
        <authorList>
            <person name="Ma L."/>
            <person name="Liu K.-W."/>
            <person name="Li Z."/>
            <person name="Hsiao Y.-Y."/>
            <person name="Qi Y."/>
            <person name="Fu T."/>
            <person name="Tang G."/>
            <person name="Zhang D."/>
            <person name="Sun W.-H."/>
            <person name="Liu D.-K."/>
            <person name="Li Y."/>
            <person name="Chen G.-Z."/>
            <person name="Liu X.-D."/>
            <person name="Liao X.-Y."/>
            <person name="Jiang Y.-T."/>
            <person name="Yu X."/>
            <person name="Hao Y."/>
            <person name="Huang J."/>
            <person name="Zhao X.-W."/>
            <person name="Ke S."/>
            <person name="Chen Y.-Y."/>
            <person name="Wu W.-L."/>
            <person name="Hsu J.-L."/>
            <person name="Lin Y.-F."/>
            <person name="Huang M.-D."/>
            <person name="Li C.-Y."/>
            <person name="Huang L."/>
            <person name="Wang Z.-W."/>
            <person name="Zhao X."/>
            <person name="Zhong W.-Y."/>
            <person name="Peng D.-H."/>
            <person name="Ahmad S."/>
            <person name="Lan S."/>
            <person name="Zhang J.-S."/>
            <person name="Tsai W.-C."/>
            <person name="Van De Peer Y."/>
            <person name="Liu Z.-J."/>
        </authorList>
    </citation>
    <scope>NUCLEOTIDE SEQUENCE</scope>
    <source>
        <strain evidence="2">SCP</strain>
        <tissue evidence="2">Leaves</tissue>
    </source>
</reference>
<dbReference type="EMBL" id="JAUJYN010000003">
    <property type="protein sequence ID" value="KAK1275114.1"/>
    <property type="molecule type" value="Genomic_DNA"/>
</dbReference>
<accession>A0AAV9BEF1</accession>
<evidence type="ECO:0000313" key="3">
    <source>
        <dbReference type="Proteomes" id="UP001179952"/>
    </source>
</evidence>
<feature type="region of interest" description="Disordered" evidence="1">
    <location>
        <begin position="40"/>
        <end position="62"/>
    </location>
</feature>
<reference evidence="2" key="1">
    <citation type="journal article" date="2023" name="Nat. Commun.">
        <title>Diploid and tetraploid genomes of Acorus and the evolution of monocots.</title>
        <authorList>
            <person name="Ma L."/>
            <person name="Liu K.W."/>
            <person name="Li Z."/>
            <person name="Hsiao Y.Y."/>
            <person name="Qi Y."/>
            <person name="Fu T."/>
            <person name="Tang G.D."/>
            <person name="Zhang D."/>
            <person name="Sun W.H."/>
            <person name="Liu D.K."/>
            <person name="Li Y."/>
            <person name="Chen G.Z."/>
            <person name="Liu X.D."/>
            <person name="Liao X.Y."/>
            <person name="Jiang Y.T."/>
            <person name="Yu X."/>
            <person name="Hao Y."/>
            <person name="Huang J."/>
            <person name="Zhao X.W."/>
            <person name="Ke S."/>
            <person name="Chen Y.Y."/>
            <person name="Wu W.L."/>
            <person name="Hsu J.L."/>
            <person name="Lin Y.F."/>
            <person name="Huang M.D."/>
            <person name="Li C.Y."/>
            <person name="Huang L."/>
            <person name="Wang Z.W."/>
            <person name="Zhao X."/>
            <person name="Zhong W.Y."/>
            <person name="Peng D.H."/>
            <person name="Ahmad S."/>
            <person name="Lan S."/>
            <person name="Zhang J.S."/>
            <person name="Tsai W.C."/>
            <person name="Van de Peer Y."/>
            <person name="Liu Z.J."/>
        </authorList>
    </citation>
    <scope>NUCLEOTIDE SEQUENCE</scope>
    <source>
        <strain evidence="2">SCP</strain>
    </source>
</reference>
<sequence length="62" mass="7418">MRRRLGGSALNTDIEVRRSLEKELMKVLWGGFCRTIDGPLHGRLNRRRSRCAKKRDERRRPR</sequence>
<feature type="compositionally biased region" description="Basic residues" evidence="1">
    <location>
        <begin position="43"/>
        <end position="53"/>
    </location>
</feature>
<dbReference type="AlphaFoldDB" id="A0AAV9BEF1"/>
<name>A0AAV9BEF1_ACOGR</name>